<organism evidence="5">
    <name type="scientific">Triatoma infestans</name>
    <name type="common">Assassin bug</name>
    <dbReference type="NCBI Taxonomy" id="30076"/>
    <lineage>
        <taxon>Eukaryota</taxon>
        <taxon>Metazoa</taxon>
        <taxon>Ecdysozoa</taxon>
        <taxon>Arthropoda</taxon>
        <taxon>Hexapoda</taxon>
        <taxon>Insecta</taxon>
        <taxon>Pterygota</taxon>
        <taxon>Neoptera</taxon>
        <taxon>Paraneoptera</taxon>
        <taxon>Hemiptera</taxon>
        <taxon>Heteroptera</taxon>
        <taxon>Panheteroptera</taxon>
        <taxon>Cimicomorpha</taxon>
        <taxon>Reduviidae</taxon>
        <taxon>Triatominae</taxon>
        <taxon>Triatoma</taxon>
    </lineage>
</organism>
<dbReference type="PANTHER" id="PTHR12374">
    <property type="entry name" value="TRANSCRIPTIONAL ADAPTOR 2 ADA2 -RELATED"/>
    <property type="match status" value="1"/>
</dbReference>
<dbReference type="PROSITE" id="PS51293">
    <property type="entry name" value="SANT"/>
    <property type="match status" value="1"/>
</dbReference>
<proteinExistence type="evidence at transcript level"/>
<comment type="subcellular location">
    <subcellularLocation>
        <location evidence="1">Nucleus</location>
    </subcellularLocation>
</comment>
<feature type="domain" description="SANT" evidence="3">
    <location>
        <begin position="1"/>
        <end position="53"/>
    </location>
</feature>
<dbReference type="Pfam" id="PF22941">
    <property type="entry name" value="TADA2A-like_3rd"/>
    <property type="match status" value="1"/>
</dbReference>
<dbReference type="EMBL" id="GBBI01004343">
    <property type="protein sequence ID" value="JAC14369.1"/>
    <property type="molecule type" value="mRNA"/>
</dbReference>
<protein>
    <submittedName>
        <fullName evidence="5">Putative transcriptional adapter 2-alpha</fullName>
    </submittedName>
</protein>
<dbReference type="InterPro" id="IPR017930">
    <property type="entry name" value="Myb_dom"/>
</dbReference>
<dbReference type="FunFam" id="1.10.10.10:FF:000087">
    <property type="entry name" value="Transcriptional adapter 2"/>
    <property type="match status" value="1"/>
</dbReference>
<dbReference type="Gene3D" id="1.10.10.60">
    <property type="entry name" value="Homeodomain-like"/>
    <property type="match status" value="1"/>
</dbReference>
<accession>A0A023F0D7</accession>
<dbReference type="GO" id="GO:0003713">
    <property type="term" value="F:transcription coactivator activity"/>
    <property type="evidence" value="ECO:0007669"/>
    <property type="project" value="TreeGrafter"/>
</dbReference>
<dbReference type="CDD" id="cd00167">
    <property type="entry name" value="SANT"/>
    <property type="match status" value="1"/>
</dbReference>
<evidence type="ECO:0000259" key="4">
    <source>
        <dbReference type="PROSITE" id="PS51294"/>
    </source>
</evidence>
<dbReference type="SUPFAM" id="SSF46689">
    <property type="entry name" value="Homeodomain-like"/>
    <property type="match status" value="2"/>
</dbReference>
<dbReference type="PROSITE" id="PS50090">
    <property type="entry name" value="MYB_LIKE"/>
    <property type="match status" value="1"/>
</dbReference>
<dbReference type="SMART" id="SM00717">
    <property type="entry name" value="SANT"/>
    <property type="match status" value="1"/>
</dbReference>
<dbReference type="InterPro" id="IPR009057">
    <property type="entry name" value="Homeodomain-like_sf"/>
</dbReference>
<dbReference type="GO" id="GO:0006357">
    <property type="term" value="P:regulation of transcription by RNA polymerase II"/>
    <property type="evidence" value="ECO:0007669"/>
    <property type="project" value="TreeGrafter"/>
</dbReference>
<dbReference type="GO" id="GO:0006338">
    <property type="term" value="P:chromatin remodeling"/>
    <property type="evidence" value="ECO:0007669"/>
    <property type="project" value="TreeGrafter"/>
</dbReference>
<name>A0A023F0D7_TRIIF</name>
<evidence type="ECO:0000256" key="1">
    <source>
        <dbReference type="ARBA" id="ARBA00004123"/>
    </source>
</evidence>
<dbReference type="Pfam" id="PF00249">
    <property type="entry name" value="Myb_DNA-binding"/>
    <property type="match status" value="1"/>
</dbReference>
<feature type="domain" description="Myb-like" evidence="2">
    <location>
        <begin position="1"/>
        <end position="49"/>
    </location>
</feature>
<evidence type="ECO:0000259" key="2">
    <source>
        <dbReference type="PROSITE" id="PS50090"/>
    </source>
</evidence>
<reference evidence="5" key="1">
    <citation type="journal article" date="2014" name="PLoS Negl. Trop. Dis.">
        <title>An updated insight into the Sialotranscriptome of Triatoma infestans: developmental stage and geographic variations.</title>
        <authorList>
            <person name="Schwarz A."/>
            <person name="Medrano-Mercado N."/>
            <person name="Schaub G.A."/>
            <person name="Struchiner C.J."/>
            <person name="Bargues M.D."/>
            <person name="Levy M.Z."/>
            <person name="Ribeiro J.M."/>
        </authorList>
    </citation>
    <scope>NUCLEOTIDE SEQUENCE</scope>
    <source>
        <strain evidence="5">Chile</strain>
        <tissue evidence="5">Salivary glands</tissue>
    </source>
</reference>
<sequence length="415" mass="48036">MDFEEWSLEDDLKLVNGILHCGFGNWTDIAARFTNKSPVECKNRYLDKFIVSPDNAELKEIVANFEELRSKPSLCSSNCNLSVEPNQTIVAQSAAEFLELEKYLRDLCNDNNSENTDINSSLKGETGSDGKFTCLQRTKLLKSNAISCSNYNPYRNEFDVEYDDNAEAVLEMLWEPPDSFSFTGSEDNLLCQELKYAVADSYNFRLLERINRKKVIRNHGLIDGRKTFNMIQRFDVPFGSSCLSKLLPFLKLIEGPELDFLVERLYYENELRFKLNSLLMYRSLGIRFLSGVHIYEKLNKRRLKYKKEIGYIGPLPIESLEPKQIRRPSAPLTLHNLPGFHLLDEEEKNLCSSARIVPVTYFSFKKLLKSECVKRDGLKLAQARQLLKIDVNKTRKVYDHLMLTGDIWPIKDNRY</sequence>
<dbReference type="InterPro" id="IPR017884">
    <property type="entry name" value="SANT_dom"/>
</dbReference>
<dbReference type="GO" id="GO:0003682">
    <property type="term" value="F:chromatin binding"/>
    <property type="evidence" value="ECO:0007669"/>
    <property type="project" value="TreeGrafter"/>
</dbReference>
<dbReference type="GO" id="GO:0005634">
    <property type="term" value="C:nucleus"/>
    <property type="evidence" value="ECO:0007669"/>
    <property type="project" value="UniProtKB-SubCell"/>
</dbReference>
<evidence type="ECO:0000313" key="5">
    <source>
        <dbReference type="EMBL" id="JAC14369.1"/>
    </source>
</evidence>
<dbReference type="PANTHER" id="PTHR12374:SF20">
    <property type="entry name" value="TRANSCRIPTIONAL ADAPTER 2-ALPHA"/>
    <property type="match status" value="1"/>
</dbReference>
<dbReference type="InterPro" id="IPR055141">
    <property type="entry name" value="TADA2A_B-like_dom"/>
</dbReference>
<evidence type="ECO:0000259" key="3">
    <source>
        <dbReference type="PROSITE" id="PS51293"/>
    </source>
</evidence>
<feature type="domain" description="HTH myb-type" evidence="4">
    <location>
        <begin position="1"/>
        <end position="50"/>
    </location>
</feature>
<dbReference type="Gene3D" id="1.10.10.10">
    <property type="entry name" value="Winged helix-like DNA-binding domain superfamily/Winged helix DNA-binding domain"/>
    <property type="match status" value="1"/>
</dbReference>
<dbReference type="InterPro" id="IPR001005">
    <property type="entry name" value="SANT/Myb"/>
</dbReference>
<dbReference type="GO" id="GO:0140672">
    <property type="term" value="C:ATAC complex"/>
    <property type="evidence" value="ECO:0007669"/>
    <property type="project" value="UniProtKB-ARBA"/>
</dbReference>
<dbReference type="AlphaFoldDB" id="A0A023F0D7"/>
<dbReference type="InterPro" id="IPR036388">
    <property type="entry name" value="WH-like_DNA-bd_sf"/>
</dbReference>
<dbReference type="PROSITE" id="PS51294">
    <property type="entry name" value="HTH_MYB"/>
    <property type="match status" value="1"/>
</dbReference>